<dbReference type="EMBL" id="JACOOS010000005">
    <property type="protein sequence ID" value="MBC5677261.1"/>
    <property type="molecule type" value="Genomic_DNA"/>
</dbReference>
<dbReference type="RefSeq" id="WP_024727433.1">
    <property type="nucleotide sequence ID" value="NZ_JACOOS010000005.1"/>
</dbReference>
<evidence type="ECO:0000313" key="2">
    <source>
        <dbReference type="EMBL" id="MBC5677261.1"/>
    </source>
</evidence>
<organism evidence="2 3">
    <name type="scientific">Anaerostipes hominis</name>
    <name type="common">ex Liu et al. 2021</name>
    <dbReference type="NCBI Taxonomy" id="2763018"/>
    <lineage>
        <taxon>Bacteria</taxon>
        <taxon>Bacillati</taxon>
        <taxon>Bacillota</taxon>
        <taxon>Clostridia</taxon>
        <taxon>Lachnospirales</taxon>
        <taxon>Lachnospiraceae</taxon>
        <taxon>Anaerostipes</taxon>
    </lineage>
</organism>
<sequence length="320" mass="36700">MKKMKVRALAVVLGVMMSAGMIGTMPADVQAAKKKLSVNRVYEQSTRIKGKTKGKYVVKVRIGKRTYKAKASKKGKFSIKVPKVKAGKKYTVKAYKGKKYYTKKTIYVIAKKLRLNKFTANSKTISGYTRPSYKVKVTINKTTYAVKANKNSGYFKVKLKKKAGTGNAVVKVYDTKGKKTVSQTQKHSHAWEKQYKTVHHPEAGHYETVVVPAWDEKKQEEHWICYGCKLDLNVEYEKYKANWEERKKLYPDEDYCDTLSSFCTLHRYILNNGCTSSWHDELVDVTIHHDATTKKQWVIDKKAYDEKVIVGYRCDCGAKK</sequence>
<gene>
    <name evidence="2" type="ORF">H8S22_06450</name>
</gene>
<evidence type="ECO:0000313" key="3">
    <source>
        <dbReference type="Proteomes" id="UP000635828"/>
    </source>
</evidence>
<dbReference type="Proteomes" id="UP000635828">
    <property type="component" value="Unassembled WGS sequence"/>
</dbReference>
<feature type="signal peptide" evidence="1">
    <location>
        <begin position="1"/>
        <end position="27"/>
    </location>
</feature>
<protein>
    <recommendedName>
        <fullName evidence="4">Bacterial Ig domain-containing protein</fullName>
    </recommendedName>
</protein>
<evidence type="ECO:0008006" key="4">
    <source>
        <dbReference type="Google" id="ProtNLM"/>
    </source>
</evidence>
<proteinExistence type="predicted"/>
<reference evidence="2 3" key="1">
    <citation type="submission" date="2020-08" db="EMBL/GenBank/DDBJ databases">
        <title>Genome public.</title>
        <authorList>
            <person name="Liu C."/>
            <person name="Sun Q."/>
        </authorList>
    </citation>
    <scope>NUCLEOTIDE SEQUENCE [LARGE SCALE GENOMIC DNA]</scope>
    <source>
        <strain evidence="2 3">NSJ-7</strain>
    </source>
</reference>
<name>A0ABR7FPW1_9FIRM</name>
<accession>A0ABR7FPW1</accession>
<dbReference type="InterPro" id="IPR013783">
    <property type="entry name" value="Ig-like_fold"/>
</dbReference>
<dbReference type="Gene3D" id="2.60.40.10">
    <property type="entry name" value="Immunoglobulins"/>
    <property type="match status" value="1"/>
</dbReference>
<comment type="caution">
    <text evidence="2">The sequence shown here is derived from an EMBL/GenBank/DDBJ whole genome shotgun (WGS) entry which is preliminary data.</text>
</comment>
<keyword evidence="1" id="KW-0732">Signal</keyword>
<evidence type="ECO:0000256" key="1">
    <source>
        <dbReference type="SAM" id="SignalP"/>
    </source>
</evidence>
<feature type="chain" id="PRO_5045400130" description="Bacterial Ig domain-containing protein" evidence="1">
    <location>
        <begin position="28"/>
        <end position="320"/>
    </location>
</feature>
<keyword evidence="3" id="KW-1185">Reference proteome</keyword>